<keyword evidence="7" id="KW-1185">Reference proteome</keyword>
<name>A0A2N7TPM6_9GAMM</name>
<evidence type="ECO:0000256" key="4">
    <source>
        <dbReference type="ARBA" id="ARBA00023163"/>
    </source>
</evidence>
<evidence type="ECO:0000313" key="6">
    <source>
        <dbReference type="EMBL" id="PMR70143.1"/>
    </source>
</evidence>
<comment type="similarity">
    <text evidence="1">Belongs to the LysR transcriptional regulatory family.</text>
</comment>
<dbReference type="PRINTS" id="PR00039">
    <property type="entry name" value="HTHLYSR"/>
</dbReference>
<dbReference type="Gene3D" id="3.40.190.10">
    <property type="entry name" value="Periplasmic binding protein-like II"/>
    <property type="match status" value="2"/>
</dbReference>
<protein>
    <submittedName>
        <fullName evidence="6">LysR family transcriptional regulator</fullName>
    </submittedName>
</protein>
<accession>A0A2N7TPM6</accession>
<dbReference type="Pfam" id="PF00126">
    <property type="entry name" value="HTH_1"/>
    <property type="match status" value="1"/>
</dbReference>
<organism evidence="6 7">
    <name type="scientific">Halomonas heilongjiangensis</name>
    <dbReference type="NCBI Taxonomy" id="1387883"/>
    <lineage>
        <taxon>Bacteria</taxon>
        <taxon>Pseudomonadati</taxon>
        <taxon>Pseudomonadota</taxon>
        <taxon>Gammaproteobacteria</taxon>
        <taxon>Oceanospirillales</taxon>
        <taxon>Halomonadaceae</taxon>
        <taxon>Halomonas</taxon>
    </lineage>
</organism>
<dbReference type="Pfam" id="PF03466">
    <property type="entry name" value="LysR_substrate"/>
    <property type="match status" value="1"/>
</dbReference>
<dbReference type="Gene3D" id="1.10.10.10">
    <property type="entry name" value="Winged helix-like DNA-binding domain superfamily/Winged helix DNA-binding domain"/>
    <property type="match status" value="1"/>
</dbReference>
<gene>
    <name evidence="6" type="ORF">C1H66_08640</name>
</gene>
<dbReference type="OrthoDB" id="5723059at2"/>
<keyword evidence="3" id="KW-0238">DNA-binding</keyword>
<keyword evidence="2" id="KW-0805">Transcription regulation</keyword>
<dbReference type="FunFam" id="1.10.10.10:FF:000001">
    <property type="entry name" value="LysR family transcriptional regulator"/>
    <property type="match status" value="1"/>
</dbReference>
<evidence type="ECO:0000256" key="2">
    <source>
        <dbReference type="ARBA" id="ARBA00023015"/>
    </source>
</evidence>
<feature type="domain" description="HTH lysR-type" evidence="5">
    <location>
        <begin position="2"/>
        <end position="59"/>
    </location>
</feature>
<dbReference type="InterPro" id="IPR050176">
    <property type="entry name" value="LTTR"/>
</dbReference>
<dbReference type="RefSeq" id="WP_102627482.1">
    <property type="nucleotide sequence ID" value="NZ_PDOH01000001.1"/>
</dbReference>
<evidence type="ECO:0000256" key="3">
    <source>
        <dbReference type="ARBA" id="ARBA00023125"/>
    </source>
</evidence>
<dbReference type="PANTHER" id="PTHR30579:SF7">
    <property type="entry name" value="HTH-TYPE TRANSCRIPTIONAL REGULATOR LRHA-RELATED"/>
    <property type="match status" value="1"/>
</dbReference>
<dbReference type="GO" id="GO:0003677">
    <property type="term" value="F:DNA binding"/>
    <property type="evidence" value="ECO:0007669"/>
    <property type="project" value="UniProtKB-KW"/>
</dbReference>
<dbReference type="PANTHER" id="PTHR30579">
    <property type="entry name" value="TRANSCRIPTIONAL REGULATOR"/>
    <property type="match status" value="1"/>
</dbReference>
<evidence type="ECO:0000256" key="1">
    <source>
        <dbReference type="ARBA" id="ARBA00009437"/>
    </source>
</evidence>
<dbReference type="Proteomes" id="UP000235346">
    <property type="component" value="Unassembled WGS sequence"/>
</dbReference>
<dbReference type="GO" id="GO:0003700">
    <property type="term" value="F:DNA-binding transcription factor activity"/>
    <property type="evidence" value="ECO:0007669"/>
    <property type="project" value="InterPro"/>
</dbReference>
<proteinExistence type="inferred from homology"/>
<dbReference type="SUPFAM" id="SSF53850">
    <property type="entry name" value="Periplasmic binding protein-like II"/>
    <property type="match status" value="1"/>
</dbReference>
<dbReference type="InterPro" id="IPR036388">
    <property type="entry name" value="WH-like_DNA-bd_sf"/>
</dbReference>
<evidence type="ECO:0000313" key="7">
    <source>
        <dbReference type="Proteomes" id="UP000235346"/>
    </source>
</evidence>
<evidence type="ECO:0000259" key="5">
    <source>
        <dbReference type="PROSITE" id="PS50931"/>
    </source>
</evidence>
<dbReference type="AlphaFoldDB" id="A0A2N7TPM6"/>
<reference evidence="6 7" key="1">
    <citation type="submission" date="2018-01" db="EMBL/GenBank/DDBJ databases">
        <title>Halomonas endophytica sp. nov., isolated from storage liquid in the stems of Populus euphratica.</title>
        <authorList>
            <person name="Chen C."/>
        </authorList>
    </citation>
    <scope>NUCLEOTIDE SEQUENCE [LARGE SCALE GENOMIC DNA]</scope>
    <source>
        <strain evidence="6 7">DSM 26881</strain>
    </source>
</reference>
<dbReference type="EMBL" id="PNRE01000036">
    <property type="protein sequence ID" value="PMR70143.1"/>
    <property type="molecule type" value="Genomic_DNA"/>
</dbReference>
<dbReference type="InterPro" id="IPR005119">
    <property type="entry name" value="LysR_subst-bd"/>
</dbReference>
<dbReference type="InterPro" id="IPR036390">
    <property type="entry name" value="WH_DNA-bd_sf"/>
</dbReference>
<comment type="caution">
    <text evidence="6">The sequence shown here is derived from an EMBL/GenBank/DDBJ whole genome shotgun (WGS) entry which is preliminary data.</text>
</comment>
<dbReference type="SUPFAM" id="SSF46785">
    <property type="entry name" value="Winged helix' DNA-binding domain"/>
    <property type="match status" value="1"/>
</dbReference>
<dbReference type="PROSITE" id="PS50931">
    <property type="entry name" value="HTH_LYSR"/>
    <property type="match status" value="1"/>
</dbReference>
<keyword evidence="4" id="KW-0804">Transcription</keyword>
<dbReference type="InterPro" id="IPR000847">
    <property type="entry name" value="LysR_HTH_N"/>
</dbReference>
<sequence>MLNPLLLRSFVAIIDEGSFTRAAQRLHLTQPAISGHIRRLEAQVGKPLLRRTTRSFEVTPDGEWLMGYARAILSLAQEAMAQLSRCSFQGRVRIGITEDFAHSHLLGMLQAFMWDNPDIGIEVQVGIPGGLIKAMKQGYVDLVIGARGGAHETGRLLWREPLVWAWKERDEHHLPSPLPLALFPEPCPYREAALTRLALWGFAQRTAMLCLSNASLHAAAATGFAIAPMPASQLTPGLVALTSDHGLPPLPDTEFMVTINPGGDQPVLTALADSLVESFALPSSPLTAPA</sequence>